<dbReference type="SUPFAM" id="SSF52172">
    <property type="entry name" value="CheY-like"/>
    <property type="match status" value="1"/>
</dbReference>
<keyword evidence="1" id="KW-0597">Phosphoprotein</keyword>
<proteinExistence type="predicted"/>
<evidence type="ECO:0000313" key="3">
    <source>
        <dbReference type="EMBL" id="GAH78093.1"/>
    </source>
</evidence>
<comment type="caution">
    <text evidence="3">The sequence shown here is derived from an EMBL/GenBank/DDBJ whole genome shotgun (WGS) entry which is preliminary data.</text>
</comment>
<dbReference type="PROSITE" id="PS50110">
    <property type="entry name" value="RESPONSE_REGULATORY"/>
    <property type="match status" value="1"/>
</dbReference>
<organism evidence="3">
    <name type="scientific">marine sediment metagenome</name>
    <dbReference type="NCBI Taxonomy" id="412755"/>
    <lineage>
        <taxon>unclassified sequences</taxon>
        <taxon>metagenomes</taxon>
        <taxon>ecological metagenomes</taxon>
    </lineage>
</organism>
<protein>
    <recommendedName>
        <fullName evidence="2">Response regulatory domain-containing protein</fullName>
    </recommendedName>
</protein>
<sequence>MDVAMAKMNGFKVCRNLKQDPQTKEIPVVMLTAMGRQVDKEKGKQVGARDYIIKPFTPSALLMKIGEILGQLSRKTFHVLIKKSLR</sequence>
<reference evidence="3" key="1">
    <citation type="journal article" date="2014" name="Front. Microbiol.">
        <title>High frequency of phylogenetically diverse reductive dehalogenase-homologous genes in deep subseafloor sedimentary metagenomes.</title>
        <authorList>
            <person name="Kawai M."/>
            <person name="Futagami T."/>
            <person name="Toyoda A."/>
            <person name="Takaki Y."/>
            <person name="Nishi S."/>
            <person name="Hori S."/>
            <person name="Arai W."/>
            <person name="Tsubouchi T."/>
            <person name="Morono Y."/>
            <person name="Uchiyama I."/>
            <person name="Ito T."/>
            <person name="Fujiyama A."/>
            <person name="Inagaki F."/>
            <person name="Takami H."/>
        </authorList>
    </citation>
    <scope>NUCLEOTIDE SEQUENCE</scope>
    <source>
        <strain evidence="3">Expedition CK06-06</strain>
    </source>
</reference>
<dbReference type="Pfam" id="PF00072">
    <property type="entry name" value="Response_reg"/>
    <property type="match status" value="1"/>
</dbReference>
<dbReference type="InterPro" id="IPR050595">
    <property type="entry name" value="Bact_response_regulator"/>
</dbReference>
<gene>
    <name evidence="3" type="ORF">S03H2_58882</name>
</gene>
<dbReference type="InterPro" id="IPR001789">
    <property type="entry name" value="Sig_transdc_resp-reg_receiver"/>
</dbReference>
<dbReference type="EMBL" id="BARU01037832">
    <property type="protein sequence ID" value="GAH78093.1"/>
    <property type="molecule type" value="Genomic_DNA"/>
</dbReference>
<dbReference type="GO" id="GO:0000160">
    <property type="term" value="P:phosphorelay signal transduction system"/>
    <property type="evidence" value="ECO:0007669"/>
    <property type="project" value="InterPro"/>
</dbReference>
<name>X1K7N2_9ZZZZ</name>
<evidence type="ECO:0000259" key="2">
    <source>
        <dbReference type="PROSITE" id="PS50110"/>
    </source>
</evidence>
<accession>X1K7N2</accession>
<dbReference type="AlphaFoldDB" id="X1K7N2"/>
<dbReference type="Gene3D" id="3.40.50.2300">
    <property type="match status" value="1"/>
</dbReference>
<dbReference type="PANTHER" id="PTHR44591">
    <property type="entry name" value="STRESS RESPONSE REGULATOR PROTEIN 1"/>
    <property type="match status" value="1"/>
</dbReference>
<dbReference type="InterPro" id="IPR011006">
    <property type="entry name" value="CheY-like_superfamily"/>
</dbReference>
<feature type="domain" description="Response regulatory" evidence="2">
    <location>
        <begin position="1"/>
        <end position="69"/>
    </location>
</feature>
<dbReference type="PANTHER" id="PTHR44591:SF3">
    <property type="entry name" value="RESPONSE REGULATORY DOMAIN-CONTAINING PROTEIN"/>
    <property type="match status" value="1"/>
</dbReference>
<evidence type="ECO:0000256" key="1">
    <source>
        <dbReference type="ARBA" id="ARBA00022553"/>
    </source>
</evidence>